<dbReference type="Pfam" id="PF07690">
    <property type="entry name" value="MFS_1"/>
    <property type="match status" value="1"/>
</dbReference>
<evidence type="ECO:0000256" key="4">
    <source>
        <dbReference type="SAM" id="Phobius"/>
    </source>
</evidence>
<feature type="transmembrane region" description="Helical" evidence="4">
    <location>
        <begin position="19"/>
        <end position="41"/>
    </location>
</feature>
<dbReference type="Gene3D" id="1.20.1250.20">
    <property type="entry name" value="MFS general substrate transporter like domains"/>
    <property type="match status" value="2"/>
</dbReference>
<keyword evidence="1 4" id="KW-0812">Transmembrane</keyword>
<feature type="transmembrane region" description="Helical" evidence="4">
    <location>
        <begin position="174"/>
        <end position="194"/>
    </location>
</feature>
<evidence type="ECO:0000313" key="7">
    <source>
        <dbReference type="Proteomes" id="UP000298050"/>
    </source>
</evidence>
<evidence type="ECO:0000256" key="3">
    <source>
        <dbReference type="ARBA" id="ARBA00023136"/>
    </source>
</evidence>
<feature type="transmembrane region" description="Helical" evidence="4">
    <location>
        <begin position="257"/>
        <end position="278"/>
    </location>
</feature>
<protein>
    <submittedName>
        <fullName evidence="6">MFS transporter</fullName>
    </submittedName>
</protein>
<accession>A0A4Z0LX50</accession>
<keyword evidence="7" id="KW-1185">Reference proteome</keyword>
<gene>
    <name evidence="6" type="ORF">E4634_16955</name>
</gene>
<dbReference type="Proteomes" id="UP000298050">
    <property type="component" value="Unassembled WGS sequence"/>
</dbReference>
<dbReference type="AlphaFoldDB" id="A0A4Z0LX50"/>
<feature type="transmembrane region" description="Helical" evidence="4">
    <location>
        <begin position="141"/>
        <end position="162"/>
    </location>
</feature>
<feature type="transmembrane region" description="Helical" evidence="4">
    <location>
        <begin position="108"/>
        <end position="129"/>
    </location>
</feature>
<evidence type="ECO:0000256" key="2">
    <source>
        <dbReference type="ARBA" id="ARBA00022989"/>
    </source>
</evidence>
<evidence type="ECO:0000259" key="5">
    <source>
        <dbReference type="PROSITE" id="PS50850"/>
    </source>
</evidence>
<feature type="transmembrane region" description="Helical" evidence="4">
    <location>
        <begin position="340"/>
        <end position="365"/>
    </location>
</feature>
<feature type="transmembrane region" description="Helical" evidence="4">
    <location>
        <begin position="215"/>
        <end position="237"/>
    </location>
</feature>
<feature type="transmembrane region" description="Helical" evidence="4">
    <location>
        <begin position="377"/>
        <end position="394"/>
    </location>
</feature>
<dbReference type="RefSeq" id="WP_135445848.1">
    <property type="nucleotide sequence ID" value="NZ_SRLE01000012.1"/>
</dbReference>
<keyword evidence="3 4" id="KW-0472">Membrane</keyword>
<evidence type="ECO:0000313" key="6">
    <source>
        <dbReference type="EMBL" id="TGD71804.1"/>
    </source>
</evidence>
<feature type="transmembrane region" description="Helical" evidence="4">
    <location>
        <begin position="309"/>
        <end position="333"/>
    </location>
</feature>
<dbReference type="InterPro" id="IPR050327">
    <property type="entry name" value="Proton-linked_MCT"/>
</dbReference>
<proteinExistence type="predicted"/>
<evidence type="ECO:0000256" key="1">
    <source>
        <dbReference type="ARBA" id="ARBA00022692"/>
    </source>
</evidence>
<dbReference type="EMBL" id="SRLE01000012">
    <property type="protein sequence ID" value="TGD71804.1"/>
    <property type="molecule type" value="Genomic_DNA"/>
</dbReference>
<reference evidence="6 7" key="1">
    <citation type="submission" date="2019-04" db="EMBL/GenBank/DDBJ databases">
        <title>Taxonomy of novel Haliea sp. from mangrove soil of West Coast of India.</title>
        <authorList>
            <person name="Verma A."/>
            <person name="Kumar P."/>
            <person name="Krishnamurthi S."/>
        </authorList>
    </citation>
    <scope>NUCLEOTIDE SEQUENCE [LARGE SCALE GENOMIC DNA]</scope>
    <source>
        <strain evidence="6 7">SAOS-164</strain>
    </source>
</reference>
<dbReference type="PANTHER" id="PTHR11360">
    <property type="entry name" value="MONOCARBOXYLATE TRANSPORTER"/>
    <property type="match status" value="1"/>
</dbReference>
<feature type="domain" description="Major facilitator superfamily (MFS) profile" evidence="5">
    <location>
        <begin position="17"/>
        <end position="401"/>
    </location>
</feature>
<name>A0A4Z0LX50_9GAMM</name>
<keyword evidence="2 4" id="KW-1133">Transmembrane helix</keyword>
<feature type="transmembrane region" description="Helical" evidence="4">
    <location>
        <begin position="285"/>
        <end position="303"/>
    </location>
</feature>
<sequence length="408" mass="42737">MAPATSAYLREFRLGWRPLLAATIGLSAGMALNAYVTSIFGPYLIDAFGWSKSQFALVGAINLVTLLLIPLVGRLTDLYGVRLVALPGIIGYPASLLLLSSMSGDIGVFYAIVLFQALASMSTTTTVYSRVVAEQFSLARGMALAICACGPAVAGALASPLLTAYNEAFGWRAGYQVLAGFSIVMGLLTLALLPREKVAPAQRRQQRDARRDYAGIARSPVFWIVLAAAFLCSLPHALAFSQVKVMLLEHGVNATQAGYMVSVFAVGVLAGRFGAGVALDRMPTYLVSAIVMGLPAIGLLVLASDTTSLLALGFAVVLLGLSFGGEADVLAYATADYFPIGIYSSVFGLLTSAVGVAIGLGSLMLSFTLSLSDSFSLYMYIAAATTFAGAANLLRLRSHAPVRDEVTA</sequence>
<feature type="transmembrane region" description="Helical" evidence="4">
    <location>
        <begin position="53"/>
        <end position="72"/>
    </location>
</feature>
<dbReference type="InterPro" id="IPR020846">
    <property type="entry name" value="MFS_dom"/>
</dbReference>
<feature type="transmembrane region" description="Helical" evidence="4">
    <location>
        <begin position="79"/>
        <end position="102"/>
    </location>
</feature>
<dbReference type="PANTHER" id="PTHR11360:SF284">
    <property type="entry name" value="EG:103B4.3 PROTEIN-RELATED"/>
    <property type="match status" value="1"/>
</dbReference>
<dbReference type="InterPro" id="IPR011701">
    <property type="entry name" value="MFS"/>
</dbReference>
<dbReference type="SUPFAM" id="SSF103473">
    <property type="entry name" value="MFS general substrate transporter"/>
    <property type="match status" value="1"/>
</dbReference>
<dbReference type="PROSITE" id="PS50850">
    <property type="entry name" value="MFS"/>
    <property type="match status" value="1"/>
</dbReference>
<dbReference type="OrthoDB" id="3199327at2"/>
<comment type="caution">
    <text evidence="6">The sequence shown here is derived from an EMBL/GenBank/DDBJ whole genome shotgun (WGS) entry which is preliminary data.</text>
</comment>
<dbReference type="InterPro" id="IPR036259">
    <property type="entry name" value="MFS_trans_sf"/>
</dbReference>
<dbReference type="GO" id="GO:0022857">
    <property type="term" value="F:transmembrane transporter activity"/>
    <property type="evidence" value="ECO:0007669"/>
    <property type="project" value="InterPro"/>
</dbReference>
<organism evidence="6 7">
    <name type="scientific">Mangrovimicrobium sediminis</name>
    <dbReference type="NCBI Taxonomy" id="2562682"/>
    <lineage>
        <taxon>Bacteria</taxon>
        <taxon>Pseudomonadati</taxon>
        <taxon>Pseudomonadota</taxon>
        <taxon>Gammaproteobacteria</taxon>
        <taxon>Cellvibrionales</taxon>
        <taxon>Halieaceae</taxon>
        <taxon>Mangrovimicrobium</taxon>
    </lineage>
</organism>